<dbReference type="PRINTS" id="PR00619">
    <property type="entry name" value="GATAZNFINGER"/>
</dbReference>
<comment type="subcellular location">
    <subcellularLocation>
        <location evidence="1">Nucleus</location>
    </subcellularLocation>
</comment>
<dbReference type="Pfam" id="PF00320">
    <property type="entry name" value="GATA"/>
    <property type="match status" value="2"/>
</dbReference>
<proteinExistence type="predicted"/>
<evidence type="ECO:0000256" key="11">
    <source>
        <dbReference type="PIRSR" id="PIRSR003027-1"/>
    </source>
</evidence>
<evidence type="ECO:0000256" key="12">
    <source>
        <dbReference type="SAM" id="MobiDB-lite"/>
    </source>
</evidence>
<dbReference type="InterPro" id="IPR013088">
    <property type="entry name" value="Znf_NHR/GATA"/>
</dbReference>
<dbReference type="PROSITE" id="PS50114">
    <property type="entry name" value="GATA_ZN_FINGER_2"/>
    <property type="match status" value="2"/>
</dbReference>
<dbReference type="Proteomes" id="UP001591681">
    <property type="component" value="Unassembled WGS sequence"/>
</dbReference>
<keyword evidence="7" id="KW-0238">DNA-binding</keyword>
<evidence type="ECO:0000313" key="15">
    <source>
        <dbReference type="Proteomes" id="UP001591681"/>
    </source>
</evidence>
<feature type="zinc finger region" description="GATA-type 2" evidence="11">
    <location>
        <begin position="310"/>
        <end position="334"/>
    </location>
</feature>
<dbReference type="FunFam" id="3.30.50.10:FF:000001">
    <property type="entry name" value="GATA transcription factor (GATAd)"/>
    <property type="match status" value="1"/>
</dbReference>
<dbReference type="InterPro" id="IPR000679">
    <property type="entry name" value="Znf_GATA"/>
</dbReference>
<evidence type="ECO:0000256" key="6">
    <source>
        <dbReference type="ARBA" id="ARBA00023015"/>
    </source>
</evidence>
<organism evidence="14 15">
    <name type="scientific">Coilia grayii</name>
    <name type="common">Gray's grenadier anchovy</name>
    <dbReference type="NCBI Taxonomy" id="363190"/>
    <lineage>
        <taxon>Eukaryota</taxon>
        <taxon>Metazoa</taxon>
        <taxon>Chordata</taxon>
        <taxon>Craniata</taxon>
        <taxon>Vertebrata</taxon>
        <taxon>Euteleostomi</taxon>
        <taxon>Actinopterygii</taxon>
        <taxon>Neopterygii</taxon>
        <taxon>Teleostei</taxon>
        <taxon>Clupei</taxon>
        <taxon>Clupeiformes</taxon>
        <taxon>Clupeoidei</taxon>
        <taxon>Engraulidae</taxon>
        <taxon>Coilinae</taxon>
        <taxon>Coilia</taxon>
    </lineage>
</organism>
<evidence type="ECO:0000256" key="2">
    <source>
        <dbReference type="ARBA" id="ARBA00022723"/>
    </source>
</evidence>
<keyword evidence="9" id="KW-0804">Transcription</keyword>
<dbReference type="InterPro" id="IPR016374">
    <property type="entry name" value="TF_GATA-2/3"/>
</dbReference>
<dbReference type="AlphaFoldDB" id="A0ABD1KXK3"/>
<evidence type="ECO:0000259" key="13">
    <source>
        <dbReference type="PROSITE" id="PS50114"/>
    </source>
</evidence>
<comment type="caution">
    <text evidence="14">The sequence shown here is derived from an EMBL/GenBank/DDBJ whole genome shotgun (WGS) entry which is preliminary data.</text>
</comment>
<keyword evidence="2 11" id="KW-0479">Metal-binding</keyword>
<evidence type="ECO:0000256" key="4">
    <source>
        <dbReference type="ARBA" id="ARBA00022771"/>
    </source>
</evidence>
<evidence type="ECO:0000256" key="7">
    <source>
        <dbReference type="ARBA" id="ARBA00023125"/>
    </source>
</evidence>
<evidence type="ECO:0000256" key="8">
    <source>
        <dbReference type="ARBA" id="ARBA00023159"/>
    </source>
</evidence>
<evidence type="ECO:0000256" key="3">
    <source>
        <dbReference type="ARBA" id="ARBA00022737"/>
    </source>
</evidence>
<name>A0ABD1KXK3_9TELE</name>
<evidence type="ECO:0000313" key="14">
    <source>
        <dbReference type="EMBL" id="KAL2103458.1"/>
    </source>
</evidence>
<evidence type="ECO:0000256" key="5">
    <source>
        <dbReference type="ARBA" id="ARBA00022833"/>
    </source>
</evidence>
<dbReference type="FunFam" id="3.30.50.10:FF:000032">
    <property type="entry name" value="Transcription factor GATA-3"/>
    <property type="match status" value="1"/>
</dbReference>
<feature type="domain" description="GATA-type" evidence="13">
    <location>
        <begin position="304"/>
        <end position="357"/>
    </location>
</feature>
<dbReference type="SUPFAM" id="SSF57716">
    <property type="entry name" value="Glucocorticoid receptor-like (DNA-binding domain)"/>
    <property type="match status" value="2"/>
</dbReference>
<dbReference type="PIRSF" id="PIRSF003027">
    <property type="entry name" value="TF_GATA-1/2/3"/>
    <property type="match status" value="1"/>
</dbReference>
<dbReference type="GO" id="GO:0008270">
    <property type="term" value="F:zinc ion binding"/>
    <property type="evidence" value="ECO:0007669"/>
    <property type="project" value="UniProtKB-KW"/>
</dbReference>
<keyword evidence="10" id="KW-0539">Nucleus</keyword>
<feature type="zinc finger region" description="GATA-type 1" evidence="11">
    <location>
        <begin position="256"/>
        <end position="280"/>
    </location>
</feature>
<dbReference type="SMART" id="SM00401">
    <property type="entry name" value="ZnF_GATA"/>
    <property type="match status" value="2"/>
</dbReference>
<evidence type="ECO:0000256" key="10">
    <source>
        <dbReference type="ARBA" id="ARBA00023242"/>
    </source>
</evidence>
<keyword evidence="4 11" id="KW-0863">Zinc-finger</keyword>
<keyword evidence="5 11" id="KW-0862">Zinc</keyword>
<dbReference type="CDD" id="cd00202">
    <property type="entry name" value="ZnF_GATA"/>
    <property type="match status" value="2"/>
</dbReference>
<gene>
    <name evidence="14" type="ORF">ACEWY4_000326</name>
</gene>
<dbReference type="GO" id="GO:0003677">
    <property type="term" value="F:DNA binding"/>
    <property type="evidence" value="ECO:0007669"/>
    <property type="project" value="UniProtKB-KW"/>
</dbReference>
<dbReference type="Gene3D" id="3.30.50.10">
    <property type="entry name" value="Erythroid Transcription Factor GATA-1, subunit A"/>
    <property type="match status" value="2"/>
</dbReference>
<accession>A0ABD1KXK3</accession>
<dbReference type="PROSITE" id="PS00344">
    <property type="entry name" value="GATA_ZN_FINGER_1"/>
    <property type="match status" value="2"/>
</dbReference>
<dbReference type="GO" id="GO:0005634">
    <property type="term" value="C:nucleus"/>
    <property type="evidence" value="ECO:0007669"/>
    <property type="project" value="UniProtKB-SubCell"/>
</dbReference>
<evidence type="ECO:0000256" key="9">
    <source>
        <dbReference type="ARBA" id="ARBA00023163"/>
    </source>
</evidence>
<feature type="domain" description="GATA-type" evidence="13">
    <location>
        <begin position="250"/>
        <end position="305"/>
    </location>
</feature>
<keyword evidence="3" id="KW-0677">Repeat</keyword>
<dbReference type="PANTHER" id="PTHR10071:SF190">
    <property type="entry name" value="ERYTHROID TRANSCRIPTION FACTOR"/>
    <property type="match status" value="1"/>
</dbReference>
<protein>
    <recommendedName>
        <fullName evidence="13">GATA-type domain-containing protein</fullName>
    </recommendedName>
</protein>
<evidence type="ECO:0000256" key="1">
    <source>
        <dbReference type="ARBA" id="ARBA00004123"/>
    </source>
</evidence>
<reference evidence="14 15" key="1">
    <citation type="submission" date="2024-09" db="EMBL/GenBank/DDBJ databases">
        <title>A chromosome-level genome assembly of Gray's grenadier anchovy, Coilia grayii.</title>
        <authorList>
            <person name="Fu Z."/>
        </authorList>
    </citation>
    <scope>NUCLEOTIDE SEQUENCE [LARGE SCALE GENOMIC DNA]</scope>
    <source>
        <strain evidence="14">G4</strain>
        <tissue evidence="14">Muscle</tissue>
    </source>
</reference>
<keyword evidence="6" id="KW-0805">Transcription regulation</keyword>
<keyword evidence="8" id="KW-0010">Activator</keyword>
<keyword evidence="15" id="KW-1185">Reference proteome</keyword>
<sequence>MDATIETQSRWLSPAFLLPEAVAAFSCESASAFMPLPEEEPSFSSVDSDLGGLPNLFTSSAHSGHTSSYRHSPVRQVYSSPPFLNSISWLDGSAGQPPTTSYLQLSSSSASSLSSSWHSSPFSKSSLHPSQHLPKSLLPSASSLPSLKSLRMEPAAPGQDYKENLWLQECVKGERLTPHEGEEEAARLHAPHLLSSTAGRCYNYSPQSHLTSYTPAHYTTYMSPSQDHSAPIYLPSSFSPKIRNNMALCPPDTRECVNCGATATPLWRRDGTGHYLCNACGLYHKMNGQNRPLIRPKKRLVVSKRVGTQCANCHTSTTTLWRRNTNGEPVCNACGLYYKLHNVNRPLTMKKDGIQTRNRKVSGKSRKGKRGCVTESEYYSHISRASRGAPEPHTDSYGTLGPTPPLSYSSHVISSSPSLHPAVSLPYSYHPNAGLMPTLMGETRV</sequence>
<dbReference type="EMBL" id="JBHFQA010000001">
    <property type="protein sequence ID" value="KAL2103458.1"/>
    <property type="molecule type" value="Genomic_DNA"/>
</dbReference>
<feature type="region of interest" description="Disordered" evidence="12">
    <location>
        <begin position="383"/>
        <end position="403"/>
    </location>
</feature>
<dbReference type="PANTHER" id="PTHR10071">
    <property type="entry name" value="TRANSCRIPTION FACTOR GATA FAMILY MEMBER"/>
    <property type="match status" value="1"/>
</dbReference>
<dbReference type="InterPro" id="IPR039355">
    <property type="entry name" value="Transcription_factor_GATA"/>
</dbReference>